<protein>
    <recommendedName>
        <fullName evidence="3">Lipoprotein</fullName>
    </recommendedName>
</protein>
<evidence type="ECO:0000313" key="1">
    <source>
        <dbReference type="EMBL" id="SHK53319.1"/>
    </source>
</evidence>
<dbReference type="AlphaFoldDB" id="A0A1M6T8Z8"/>
<dbReference type="RefSeq" id="WP_139261411.1">
    <property type="nucleotide sequence ID" value="NZ_FRBD01000005.1"/>
</dbReference>
<dbReference type="PROSITE" id="PS51257">
    <property type="entry name" value="PROKAR_LIPOPROTEIN"/>
    <property type="match status" value="1"/>
</dbReference>
<proteinExistence type="predicted"/>
<dbReference type="EMBL" id="FRBD01000005">
    <property type="protein sequence ID" value="SHK53319.1"/>
    <property type="molecule type" value="Genomic_DNA"/>
</dbReference>
<dbReference type="OrthoDB" id="1070492at2"/>
<sequence>MEHKETCSVIILFALLGILTACGGQRQPRAYGGVGQLTSDDSMTIRMGQWDLLKYHSDKLGLDINYPSFLYHQDLPGEYGQEVFMADEMSISVMVDSLKGSHRPASQLMLAMGADLVEVGEDYSIQEGSDEDFDYYGKVLEDDTTRLVTVLLRYKPEHSEAAEPMREWVRNFKLK</sequence>
<accession>A0A1M6T8Z8</accession>
<evidence type="ECO:0008006" key="3">
    <source>
        <dbReference type="Google" id="ProtNLM"/>
    </source>
</evidence>
<name>A0A1M6T8Z8_XYLRU</name>
<organism evidence="1 2">
    <name type="scientific">Xylanibacter ruminicola</name>
    <name type="common">Prevotella ruminicola</name>
    <dbReference type="NCBI Taxonomy" id="839"/>
    <lineage>
        <taxon>Bacteria</taxon>
        <taxon>Pseudomonadati</taxon>
        <taxon>Bacteroidota</taxon>
        <taxon>Bacteroidia</taxon>
        <taxon>Bacteroidales</taxon>
        <taxon>Prevotellaceae</taxon>
        <taxon>Xylanibacter</taxon>
    </lineage>
</organism>
<gene>
    <name evidence="1" type="ORF">SAMN05216463_10574</name>
</gene>
<reference evidence="1 2" key="1">
    <citation type="submission" date="2016-11" db="EMBL/GenBank/DDBJ databases">
        <authorList>
            <person name="Jaros S."/>
            <person name="Januszkiewicz K."/>
            <person name="Wedrychowicz H."/>
        </authorList>
    </citation>
    <scope>NUCLEOTIDE SEQUENCE [LARGE SCALE GENOMIC DNA]</scope>
    <source>
        <strain evidence="1 2">KHT3</strain>
    </source>
</reference>
<evidence type="ECO:0000313" key="2">
    <source>
        <dbReference type="Proteomes" id="UP000184130"/>
    </source>
</evidence>
<dbReference type="Proteomes" id="UP000184130">
    <property type="component" value="Unassembled WGS sequence"/>
</dbReference>